<dbReference type="InterPro" id="IPR000048">
    <property type="entry name" value="IQ_motif_EF-hand-BS"/>
</dbReference>
<dbReference type="EMBL" id="MPUH01001288">
    <property type="protein sequence ID" value="OMJ68729.1"/>
    <property type="molecule type" value="Genomic_DNA"/>
</dbReference>
<evidence type="ECO:0000313" key="4">
    <source>
        <dbReference type="Proteomes" id="UP000187209"/>
    </source>
</evidence>
<dbReference type="Pfam" id="PF00612">
    <property type="entry name" value="IQ"/>
    <property type="match status" value="2"/>
</dbReference>
<evidence type="ECO:0000256" key="2">
    <source>
        <dbReference type="SAM" id="MobiDB-lite"/>
    </source>
</evidence>
<feature type="compositionally biased region" description="Basic and acidic residues" evidence="2">
    <location>
        <begin position="274"/>
        <end position="308"/>
    </location>
</feature>
<name>A0A1R2AW10_9CILI</name>
<dbReference type="SMART" id="SM00015">
    <property type="entry name" value="IQ"/>
    <property type="match status" value="2"/>
</dbReference>
<feature type="region of interest" description="Disordered" evidence="2">
    <location>
        <begin position="274"/>
        <end position="314"/>
    </location>
</feature>
<dbReference type="PROSITE" id="PS50096">
    <property type="entry name" value="IQ"/>
    <property type="match status" value="2"/>
</dbReference>
<organism evidence="3 4">
    <name type="scientific">Stentor coeruleus</name>
    <dbReference type="NCBI Taxonomy" id="5963"/>
    <lineage>
        <taxon>Eukaryota</taxon>
        <taxon>Sar</taxon>
        <taxon>Alveolata</taxon>
        <taxon>Ciliophora</taxon>
        <taxon>Postciliodesmatophora</taxon>
        <taxon>Heterotrichea</taxon>
        <taxon>Heterotrichida</taxon>
        <taxon>Stentoridae</taxon>
        <taxon>Stentor</taxon>
    </lineage>
</organism>
<proteinExistence type="predicted"/>
<dbReference type="AlphaFoldDB" id="A0A1R2AW10"/>
<keyword evidence="1" id="KW-0175">Coiled coil</keyword>
<feature type="coiled-coil region" evidence="1">
    <location>
        <begin position="521"/>
        <end position="584"/>
    </location>
</feature>
<accession>A0A1R2AW10</accession>
<comment type="caution">
    <text evidence="3">The sequence shown here is derived from an EMBL/GenBank/DDBJ whole genome shotgun (WGS) entry which is preliminary data.</text>
</comment>
<protein>
    <submittedName>
        <fullName evidence="3">Uncharacterized protein</fullName>
    </submittedName>
</protein>
<gene>
    <name evidence="3" type="ORF">SteCoe_33723</name>
</gene>
<keyword evidence="4" id="KW-1185">Reference proteome</keyword>
<reference evidence="3 4" key="1">
    <citation type="submission" date="2016-11" db="EMBL/GenBank/DDBJ databases">
        <title>The macronuclear genome of Stentor coeruleus: a giant cell with tiny introns.</title>
        <authorList>
            <person name="Slabodnick M."/>
            <person name="Ruby J.G."/>
            <person name="Reiff S.B."/>
            <person name="Swart E.C."/>
            <person name="Gosai S."/>
            <person name="Prabakaran S."/>
            <person name="Witkowska E."/>
            <person name="Larue G.E."/>
            <person name="Fisher S."/>
            <person name="Freeman R.M."/>
            <person name="Gunawardena J."/>
            <person name="Chu W."/>
            <person name="Stover N.A."/>
            <person name="Gregory B.D."/>
            <person name="Nowacki M."/>
            <person name="Derisi J."/>
            <person name="Roy S.W."/>
            <person name="Marshall W.F."/>
            <person name="Sood P."/>
        </authorList>
    </citation>
    <scope>NUCLEOTIDE SEQUENCE [LARGE SCALE GENOMIC DNA]</scope>
    <source>
        <strain evidence="3">WM001</strain>
    </source>
</reference>
<feature type="region of interest" description="Disordered" evidence="2">
    <location>
        <begin position="332"/>
        <end position="362"/>
    </location>
</feature>
<dbReference type="Proteomes" id="UP000187209">
    <property type="component" value="Unassembled WGS sequence"/>
</dbReference>
<feature type="compositionally biased region" description="Basic and acidic residues" evidence="2">
    <location>
        <begin position="342"/>
        <end position="362"/>
    </location>
</feature>
<evidence type="ECO:0000313" key="3">
    <source>
        <dbReference type="EMBL" id="OMJ68729.1"/>
    </source>
</evidence>
<evidence type="ECO:0000256" key="1">
    <source>
        <dbReference type="SAM" id="Coils"/>
    </source>
</evidence>
<dbReference type="Gene3D" id="1.20.5.190">
    <property type="match status" value="1"/>
</dbReference>
<sequence length="647" mass="75937">MPKKHEDHFAKDDLCKSPVIKYLLDDTSLSKSVKVTDKTSKLDFTLEKAHQRLRRQVKRKTMATLNLEIFRKWEEIIEESIKNHNIELTKIDNAAITIQRMMKGCMTRAKYMPFLLSDKEFKAKDNILGLKDQTDKCMLTLGLYTVRAAIKVQRAYRRYLVIKKLRVMMTCYNRHLKIKRNLAKDYIRKGLRFFGFRLKRNFLVFIRFRERKLEDIKRALAVLTIKKIWVKKNLNMKILKQRIARAKRMRIAKQNKEAFEKYFASLGGSLSINRKEQPKKQTIKENKETSQEQSDKLEFTQEKPDKSADSLPKISNINTQSLENFVKEQAEKDLQNEENNEDVQKNEETVEKDENKERDEEERIFKEAERIRSMIERRIKYLIEKGKLAYGIKDFLPKAHLPIMHDKVLESLTLTLEEIENKARLLCPTTSTLAKTRYFKREKSPKCRSFQINSPKSTEKYIHVPTSSALSITYPYPSPQSTKFQDFKTPDSNNFLVYTESYYNKVKDIVSVKEKKDMIFNAKYRKNRKNFKIKMNNVIKERKLSEGNDPRQKKKWVSIVRENIKNEEQNVEEVLDDLNLKDCERNGSSVIKKSIGGINYSNRAQTALSAMSGVTMPELASDYDGKNANSNILSCNEINSEVFNIID</sequence>